<dbReference type="InterPro" id="IPR005110">
    <property type="entry name" value="MoeA_linker/N"/>
</dbReference>
<dbReference type="Gene3D" id="3.90.105.10">
    <property type="entry name" value="Molybdopterin biosynthesis moea protein, domain 2"/>
    <property type="match status" value="1"/>
</dbReference>
<dbReference type="Gene3D" id="2.170.190.11">
    <property type="entry name" value="Molybdopterin biosynthesis moea protein, domain 3"/>
    <property type="match status" value="1"/>
</dbReference>
<name>A0A2R6AYC8_9ARCH</name>
<evidence type="ECO:0000259" key="1">
    <source>
        <dbReference type="SMART" id="SM00852"/>
    </source>
</evidence>
<dbReference type="Pfam" id="PF03453">
    <property type="entry name" value="MoeA_N"/>
    <property type="match status" value="1"/>
</dbReference>
<dbReference type="SUPFAM" id="SSF53218">
    <property type="entry name" value="Molybdenum cofactor biosynthesis proteins"/>
    <property type="match status" value="1"/>
</dbReference>
<dbReference type="GO" id="GO:0006777">
    <property type="term" value="P:Mo-molybdopterin cofactor biosynthetic process"/>
    <property type="evidence" value="ECO:0007669"/>
    <property type="project" value="TreeGrafter"/>
</dbReference>
<comment type="caution">
    <text evidence="2">The sequence shown here is derived from an EMBL/GenBank/DDBJ whole genome shotgun (WGS) entry which is preliminary data.</text>
</comment>
<dbReference type="Gene3D" id="2.40.340.10">
    <property type="entry name" value="MoeA, C-terminal, domain IV"/>
    <property type="match status" value="1"/>
</dbReference>
<dbReference type="InterPro" id="IPR038987">
    <property type="entry name" value="MoeA-like"/>
</dbReference>
<dbReference type="SMART" id="SM00852">
    <property type="entry name" value="MoCF_biosynth"/>
    <property type="match status" value="1"/>
</dbReference>
<dbReference type="InterPro" id="IPR036135">
    <property type="entry name" value="MoeA_linker/N_sf"/>
</dbReference>
<dbReference type="InterPro" id="IPR036688">
    <property type="entry name" value="MoeA_C_domain_IV_sf"/>
</dbReference>
<dbReference type="InterPro" id="IPR001453">
    <property type="entry name" value="MoaB/Mog_dom"/>
</dbReference>
<dbReference type="GO" id="GO:0061599">
    <property type="term" value="F:molybdopterin molybdotransferase activity"/>
    <property type="evidence" value="ECO:0007669"/>
    <property type="project" value="TreeGrafter"/>
</dbReference>
<evidence type="ECO:0000313" key="2">
    <source>
        <dbReference type="EMBL" id="PSN91364.1"/>
    </source>
</evidence>
<dbReference type="SUPFAM" id="SSF63867">
    <property type="entry name" value="MoeA C-terminal domain-like"/>
    <property type="match status" value="1"/>
</dbReference>
<dbReference type="InterPro" id="IPR036425">
    <property type="entry name" value="MoaB/Mog-like_dom_sf"/>
</dbReference>
<dbReference type="Proteomes" id="UP000240322">
    <property type="component" value="Unassembled WGS sequence"/>
</dbReference>
<dbReference type="GO" id="GO:0005737">
    <property type="term" value="C:cytoplasm"/>
    <property type="evidence" value="ECO:0007669"/>
    <property type="project" value="TreeGrafter"/>
</dbReference>
<protein>
    <recommendedName>
        <fullName evidence="1">MoaB/Mog domain-containing protein</fullName>
    </recommendedName>
</protein>
<dbReference type="Gene3D" id="3.40.980.10">
    <property type="entry name" value="MoaB/Mog-like domain"/>
    <property type="match status" value="1"/>
</dbReference>
<proteinExistence type="predicted"/>
<dbReference type="PANTHER" id="PTHR10192:SF5">
    <property type="entry name" value="GEPHYRIN"/>
    <property type="match status" value="1"/>
</dbReference>
<reference evidence="2 3" key="1">
    <citation type="submission" date="2017-04" db="EMBL/GenBank/DDBJ databases">
        <title>Novel microbial lineages endemic to geothermal iron-oxide mats fill important gaps in the evolutionary history of Archaea.</title>
        <authorList>
            <person name="Jay Z.J."/>
            <person name="Beam J.P."/>
            <person name="Dlakic M."/>
            <person name="Rusch D.B."/>
            <person name="Kozubal M.A."/>
            <person name="Inskeep W.P."/>
        </authorList>
    </citation>
    <scope>NUCLEOTIDE SEQUENCE [LARGE SCALE GENOMIC DNA]</scope>
    <source>
        <strain evidence="2">OSP_D</strain>
    </source>
</reference>
<organism evidence="2 3">
    <name type="scientific">Candidatus Marsarchaeota G2 archaeon OSP_D</name>
    <dbReference type="NCBI Taxonomy" id="1978157"/>
    <lineage>
        <taxon>Archaea</taxon>
        <taxon>Candidatus Marsarchaeota</taxon>
        <taxon>Candidatus Marsarchaeota group 2</taxon>
    </lineage>
</organism>
<feature type="domain" description="MoaB/Mog" evidence="1">
    <location>
        <begin position="194"/>
        <end position="330"/>
    </location>
</feature>
<dbReference type="SUPFAM" id="SSF63882">
    <property type="entry name" value="MoeA N-terminal region -like"/>
    <property type="match status" value="1"/>
</dbReference>
<dbReference type="Pfam" id="PF00994">
    <property type="entry name" value="MoCF_biosynth"/>
    <property type="match status" value="1"/>
</dbReference>
<dbReference type="EMBL" id="NEXE01000027">
    <property type="protein sequence ID" value="PSN91364.1"/>
    <property type="molecule type" value="Genomic_DNA"/>
</dbReference>
<accession>A0A2R6AYC8</accession>
<dbReference type="CDD" id="cd00887">
    <property type="entry name" value="MoeA"/>
    <property type="match status" value="1"/>
</dbReference>
<dbReference type="NCBIfam" id="NF045515">
    <property type="entry name" value="Glp_gephyrin"/>
    <property type="match status" value="1"/>
</dbReference>
<sequence length="407" mass="43906">MSVDRYGGMHPVSKLLDYEDFMEALRKAIRPKRAVEKVGLMEAVGRVCASDVIAKSDMPPFWRATFDGYAVKAEDTRGASREVPAKLRVIDTSKPGSPVKVRVHRGEAVKVFTGGEIPEGADSVVLVENTELVGELVKVYAEVKPSANIDAAGSDIRKGEVLIRAGTVVRPTDISLAACQGYKEISVYQRPSVLIIPTGNEVKPVGAKLRYGEIYDSNSHGVAALLREAGGEVEISKPLKDDLDLIEATVRKVTTHDLVVFIGGSSAGAEDYVSVAVSKLGKVLAHGVRLSPGRPTLFGRVGETFVVGLPGHPASSLAVTIMVLKPLMMWLTGRPKTYRTVEAVLDSDITGVEKGFTYFRTVRLEDGLAKVVYRSSSMYSSFLGADGYIVFRDAAPKRGEKVIVNLL</sequence>
<dbReference type="PANTHER" id="PTHR10192">
    <property type="entry name" value="MOLYBDOPTERIN BIOSYNTHESIS PROTEIN"/>
    <property type="match status" value="1"/>
</dbReference>
<evidence type="ECO:0000313" key="3">
    <source>
        <dbReference type="Proteomes" id="UP000240322"/>
    </source>
</evidence>
<gene>
    <name evidence="2" type="ORF">B9Q03_04345</name>
</gene>
<dbReference type="AlphaFoldDB" id="A0A2R6AYC8"/>